<keyword evidence="7" id="KW-0496">Mitochondrion</keyword>
<dbReference type="GO" id="GO:0005743">
    <property type="term" value="C:mitochondrial inner membrane"/>
    <property type="evidence" value="ECO:0007669"/>
    <property type="project" value="UniProtKB-SubCell"/>
</dbReference>
<keyword evidence="8" id="KW-0472">Membrane</keyword>
<dbReference type="AlphaFoldDB" id="A3LU58"/>
<dbReference type="InterPro" id="IPR002123">
    <property type="entry name" value="Plipid/glycerol_acylTrfase"/>
</dbReference>
<keyword evidence="15" id="KW-1185">Reference proteome</keyword>
<evidence type="ECO:0000256" key="4">
    <source>
        <dbReference type="ARBA" id="ARBA00022787"/>
    </source>
</evidence>
<name>A3LU58_PICST</name>
<keyword evidence="6" id="KW-0443">Lipid metabolism</keyword>
<proteinExistence type="inferred from homology"/>
<dbReference type="EMBL" id="CP000498">
    <property type="protein sequence ID" value="ABN66184.2"/>
    <property type="molecule type" value="Genomic_DNA"/>
</dbReference>
<evidence type="ECO:0000256" key="6">
    <source>
        <dbReference type="ARBA" id="ARBA00023098"/>
    </source>
</evidence>
<dbReference type="KEGG" id="pic:PICST_89421"/>
<dbReference type="GO" id="GO:0008654">
    <property type="term" value="P:phospholipid biosynthetic process"/>
    <property type="evidence" value="ECO:0007669"/>
    <property type="project" value="EnsemblFungi"/>
</dbReference>
<dbReference type="InterPro" id="IPR000872">
    <property type="entry name" value="Tafazzin"/>
</dbReference>
<dbReference type="STRING" id="322104.A3LU58"/>
<keyword evidence="3" id="KW-0808">Transferase</keyword>
<dbReference type="Proteomes" id="UP000002258">
    <property type="component" value="Chromosome 4"/>
</dbReference>
<evidence type="ECO:0000256" key="1">
    <source>
        <dbReference type="ARBA" id="ARBA00004137"/>
    </source>
</evidence>
<comment type="catalytic activity">
    <reaction evidence="11">
        <text>1'-[1,2-diacyl-sn-glycero-3-phospho],3'-[1-acyl-sn-glycero-3-phospho]-glycerol + a 1,2-diacyl-sn-glycero-3-phosphocholine = a cardiolipin + a 1-acyl-sn-glycero-3-phosphocholine</text>
        <dbReference type="Rhea" id="RHEA:33731"/>
        <dbReference type="ChEBI" id="CHEBI:57643"/>
        <dbReference type="ChEBI" id="CHEBI:58168"/>
        <dbReference type="ChEBI" id="CHEBI:62237"/>
        <dbReference type="ChEBI" id="CHEBI:64743"/>
    </reaction>
    <physiologicalReaction direction="left-to-right" evidence="11">
        <dbReference type="Rhea" id="RHEA:33732"/>
    </physiologicalReaction>
    <physiologicalReaction direction="right-to-left" evidence="11">
        <dbReference type="Rhea" id="RHEA:33733"/>
    </physiologicalReaction>
</comment>
<accession>A3LU58</accession>
<evidence type="ECO:0000313" key="14">
    <source>
        <dbReference type="EMBL" id="ABN66184.2"/>
    </source>
</evidence>
<dbReference type="OMA" id="IMRYFKW"/>
<evidence type="ECO:0000256" key="8">
    <source>
        <dbReference type="ARBA" id="ARBA00023136"/>
    </source>
</evidence>
<dbReference type="eggNOG" id="KOG2847">
    <property type="taxonomic scope" value="Eukaryota"/>
</dbReference>
<dbReference type="OrthoDB" id="193467at2759"/>
<organism evidence="14 15">
    <name type="scientific">Scheffersomyces stipitis (strain ATCC 58785 / CBS 6054 / NBRC 10063 / NRRL Y-11545)</name>
    <name type="common">Yeast</name>
    <name type="synonym">Pichia stipitis</name>
    <dbReference type="NCBI Taxonomy" id="322104"/>
    <lineage>
        <taxon>Eukaryota</taxon>
        <taxon>Fungi</taxon>
        <taxon>Dikarya</taxon>
        <taxon>Ascomycota</taxon>
        <taxon>Saccharomycotina</taxon>
        <taxon>Pichiomycetes</taxon>
        <taxon>Debaryomycetaceae</taxon>
        <taxon>Scheffersomyces</taxon>
    </lineage>
</organism>
<dbReference type="InParanoid" id="A3LU58"/>
<keyword evidence="5" id="KW-0999">Mitochondrion inner membrane</keyword>
<dbReference type="HOGENOM" id="CLU_046747_1_1_1"/>
<dbReference type="GO" id="GO:0042773">
    <property type="term" value="P:ATP synthesis coupled electron transport"/>
    <property type="evidence" value="ECO:0007669"/>
    <property type="project" value="EnsemblFungi"/>
</dbReference>
<evidence type="ECO:0000256" key="11">
    <source>
        <dbReference type="ARBA" id="ARBA00047906"/>
    </source>
</evidence>
<dbReference type="PANTHER" id="PTHR12497">
    <property type="entry name" value="TAZ PROTEIN TAFAZZIN"/>
    <property type="match status" value="1"/>
</dbReference>
<keyword evidence="4" id="KW-1000">Mitochondrion outer membrane</keyword>
<protein>
    <recommendedName>
        <fullName evidence="12">Tafazzin family protein</fullName>
    </recommendedName>
</protein>
<reference evidence="14 15" key="1">
    <citation type="journal article" date="2007" name="Nat. Biotechnol.">
        <title>Genome sequence of the lignocellulose-bioconverting and xylose-fermenting yeast Pichia stipitis.</title>
        <authorList>
            <person name="Jeffries T.W."/>
            <person name="Grigoriev I.V."/>
            <person name="Grimwood J."/>
            <person name="Laplaza J.M."/>
            <person name="Aerts A."/>
            <person name="Salamov A."/>
            <person name="Schmutz J."/>
            <person name="Lindquist E."/>
            <person name="Dehal P."/>
            <person name="Shapiro H."/>
            <person name="Jin Y.S."/>
            <person name="Passoth V."/>
            <person name="Richardson P.M."/>
        </authorList>
    </citation>
    <scope>NUCLEOTIDE SEQUENCE [LARGE SCALE GENOMIC DNA]</scope>
    <source>
        <strain evidence="15">ATCC 58785 / CBS 6054 / NBRC 10063 / NRRL Y-11545</strain>
    </source>
</reference>
<evidence type="ECO:0000256" key="5">
    <source>
        <dbReference type="ARBA" id="ARBA00022792"/>
    </source>
</evidence>
<sequence>MSFEKVLKRGDDFLGEYPRTASWWNAASHGTCLMMLLGSKVLLNLLYKPHLHHVERLDKALAKARAENRGFLTVMNHMSVVDDPTFFAALPMRYHLDVDDIRWGFGAHNVCFSTPTTSWFFNLGKVLGTKRFGEGPYQGSVDAAIRILSPDDTLDLEYTPGVKDVEKPVLLQEINKLAPGATAAQDSSLVAKFVKPSPESTNVLMSKSPFIRSKTSWFHVFPEGFVLQLKEPHHNSMRYFKWGISRLILESTRAPVVVPVFSFGFEKIAPEDSADKGIQRWLPDNLGAEVHISIGEEFPPERIENYRQEWRDLVKKHIDPENPSDLSEELKYGEPAQQLRSDLAAELRNSVLNIRETMGIFRPEDPRFKDPKFWREYTSTEGLCEPNVEFVGQNWAIKRLQKHLPEYSLE</sequence>
<keyword evidence="9" id="KW-0012">Acyltransferase</keyword>
<comment type="similarity">
    <text evidence="2 12">Belongs to the taffazin family.</text>
</comment>
<dbReference type="FunCoup" id="A3LU58">
    <property type="interactions" value="114"/>
</dbReference>
<dbReference type="GO" id="GO:0047184">
    <property type="term" value="F:1-acylglycerophosphocholine O-acyltransferase activity"/>
    <property type="evidence" value="ECO:0007669"/>
    <property type="project" value="EnsemblFungi"/>
</dbReference>
<dbReference type="GO" id="GO:0097250">
    <property type="term" value="P:mitochondrial respirasome assembly"/>
    <property type="evidence" value="ECO:0007669"/>
    <property type="project" value="EnsemblFungi"/>
</dbReference>
<feature type="domain" description="Phospholipid/glycerol acyltransferase" evidence="13">
    <location>
        <begin position="71"/>
        <end position="265"/>
    </location>
</feature>
<gene>
    <name evidence="14" type="ORF">PICST_89421</name>
</gene>
<dbReference type="GO" id="GO:0035965">
    <property type="term" value="P:cardiolipin acyl-chain remodeling"/>
    <property type="evidence" value="ECO:0007669"/>
    <property type="project" value="EnsemblFungi"/>
</dbReference>
<dbReference type="PRINTS" id="PR00979">
    <property type="entry name" value="TAFAZZIN"/>
</dbReference>
<evidence type="ECO:0000256" key="3">
    <source>
        <dbReference type="ARBA" id="ARBA00022679"/>
    </source>
</evidence>
<evidence type="ECO:0000256" key="7">
    <source>
        <dbReference type="ARBA" id="ARBA00023128"/>
    </source>
</evidence>
<evidence type="ECO:0000256" key="9">
    <source>
        <dbReference type="ARBA" id="ARBA00023315"/>
    </source>
</evidence>
<dbReference type="PANTHER" id="PTHR12497:SF0">
    <property type="entry name" value="TAFAZZIN"/>
    <property type="match status" value="1"/>
</dbReference>
<dbReference type="GO" id="GO:0007007">
    <property type="term" value="P:inner mitochondrial membrane organization"/>
    <property type="evidence" value="ECO:0007669"/>
    <property type="project" value="EnsemblFungi"/>
</dbReference>
<evidence type="ECO:0000256" key="10">
    <source>
        <dbReference type="ARBA" id="ARBA00024323"/>
    </source>
</evidence>
<evidence type="ECO:0000313" key="15">
    <source>
        <dbReference type="Proteomes" id="UP000002258"/>
    </source>
</evidence>
<dbReference type="RefSeq" id="XP_001384213.2">
    <property type="nucleotide sequence ID" value="XM_001384176.1"/>
</dbReference>
<evidence type="ECO:0000259" key="13">
    <source>
        <dbReference type="SMART" id="SM00563"/>
    </source>
</evidence>
<evidence type="ECO:0000256" key="12">
    <source>
        <dbReference type="RuleBase" id="RU365062"/>
    </source>
</evidence>
<dbReference type="SMART" id="SM00563">
    <property type="entry name" value="PlsC"/>
    <property type="match status" value="1"/>
</dbReference>
<dbReference type="GO" id="GO:0005741">
    <property type="term" value="C:mitochondrial outer membrane"/>
    <property type="evidence" value="ECO:0007669"/>
    <property type="project" value="UniProtKB-SubCell"/>
</dbReference>
<evidence type="ECO:0000256" key="2">
    <source>
        <dbReference type="ARBA" id="ARBA00010524"/>
    </source>
</evidence>
<dbReference type="GeneID" id="4838847"/>
<comment type="subcellular location">
    <subcellularLocation>
        <location evidence="1">Mitochondrion inner membrane</location>
        <topology evidence="1">Peripheral membrane protein</topology>
        <orientation evidence="1">Intermembrane side</orientation>
    </subcellularLocation>
    <subcellularLocation>
        <location evidence="10">Mitochondrion outer membrane</location>
        <topology evidence="10">Peripheral membrane protein</topology>
        <orientation evidence="10">Intermembrane side</orientation>
    </subcellularLocation>
</comment>